<feature type="transmembrane region" description="Helical" evidence="8">
    <location>
        <begin position="339"/>
        <end position="360"/>
    </location>
</feature>
<sequence length="728" mass="80555">MSMMLLADLNLSLPITHPGMKFLIILVIILLAPLLLTRLKIPPLLGLIVAGAIVGPKGFGLMERDSGIILSGTAGLLYIMFLAGLEIDFQDFKSHSKKSLVFGMLTFLIPMGLGTWVGLYLLDLSMISSVLLASMFASHTLIAYPIISKLGITKNRAVTVAVGGTLITDTLALLILAVIVGMSKGQVDSIFWIKLMVSLLIFSAIVLWVMPRFAKWFLKFNEDAILQYVFILGLVFAGALMAEMAGLEGIIGAFMVGLALNPLIPRTSPLMNRVEFVGNAIFIPFFLIGVGMLVDFRVFFQDEETIKVAVVMTITATLAKYLAALGTQKIFNYSANERRIIFGLSNAQAAATLAAVLIGYNLIIGIDDAGNAIRLLPESVLNGTIVMILITCTLASIEAQRGAKGIVFSESDLSDQNVADLPERFLVPVRNEETAEELINLAINLKSPDSKSGIYALSIINPEQQDSNAEVKAQKTLNKASERAAATDHNLYELLRYDTDVSKGISSVVYENKATDLILGLHVQQPFDESFLGNLTQGLLNKVNTTTYIYRPFSPFSSQRRILVVIPPKAEQELGFPFWLIKIWNLAKNSHARMIFYVSEPSREYIEEILANNPIRIEFREFAGWEEPENLHIQLRKDDFVILILSRKGNHSYHPKMEDLPDLVNRWLKEKSFLLVYPNQPFSGSFPAMDFLHSTLPGPLDQMELISQAVNKIFKKGKNQKGNIPKAN</sequence>
<feature type="transmembrane region" description="Helical" evidence="8">
    <location>
        <begin position="99"/>
        <end position="121"/>
    </location>
</feature>
<dbReference type="GO" id="GO:0016020">
    <property type="term" value="C:membrane"/>
    <property type="evidence" value="ECO:0007669"/>
    <property type="project" value="UniProtKB-SubCell"/>
</dbReference>
<feature type="domain" description="Cation/H+ exchanger transmembrane" evidence="9">
    <location>
        <begin position="27"/>
        <end position="396"/>
    </location>
</feature>
<evidence type="ECO:0000256" key="2">
    <source>
        <dbReference type="ARBA" id="ARBA00022448"/>
    </source>
</evidence>
<keyword evidence="6" id="KW-0406">Ion transport</keyword>
<dbReference type="InterPro" id="IPR006153">
    <property type="entry name" value="Cation/H_exchanger_TM"/>
</dbReference>
<organism evidence="10 11">
    <name type="scientific">Algoriphagus ornithinivorans</name>
    <dbReference type="NCBI Taxonomy" id="226506"/>
    <lineage>
        <taxon>Bacteria</taxon>
        <taxon>Pseudomonadati</taxon>
        <taxon>Bacteroidota</taxon>
        <taxon>Cytophagia</taxon>
        <taxon>Cytophagales</taxon>
        <taxon>Cyclobacteriaceae</taxon>
        <taxon>Algoriphagus</taxon>
    </lineage>
</organism>
<dbReference type="Proteomes" id="UP000199564">
    <property type="component" value="Unassembled WGS sequence"/>
</dbReference>
<feature type="transmembrane region" description="Helical" evidence="8">
    <location>
        <begin position="159"/>
        <end position="183"/>
    </location>
</feature>
<evidence type="ECO:0000256" key="6">
    <source>
        <dbReference type="ARBA" id="ARBA00023065"/>
    </source>
</evidence>
<keyword evidence="4 8" id="KW-0812">Transmembrane</keyword>
<keyword evidence="11" id="KW-1185">Reference proteome</keyword>
<evidence type="ECO:0000313" key="10">
    <source>
        <dbReference type="EMBL" id="SFN98167.1"/>
    </source>
</evidence>
<keyword evidence="3" id="KW-0050">Antiport</keyword>
<dbReference type="EMBL" id="FOVW01000003">
    <property type="protein sequence ID" value="SFN98167.1"/>
    <property type="molecule type" value="Genomic_DNA"/>
</dbReference>
<feature type="transmembrane region" description="Helical" evidence="8">
    <location>
        <begin position="20"/>
        <end position="37"/>
    </location>
</feature>
<evidence type="ECO:0000256" key="4">
    <source>
        <dbReference type="ARBA" id="ARBA00022692"/>
    </source>
</evidence>
<evidence type="ECO:0000313" key="11">
    <source>
        <dbReference type="Proteomes" id="UP000199564"/>
    </source>
</evidence>
<dbReference type="PANTHER" id="PTHR43562:SF4">
    <property type="entry name" value="NA(+)_H(+) ANTIPORTER NHAS5"/>
    <property type="match status" value="1"/>
</dbReference>
<keyword evidence="7 8" id="KW-0472">Membrane</keyword>
<reference evidence="11" key="1">
    <citation type="submission" date="2016-10" db="EMBL/GenBank/DDBJ databases">
        <authorList>
            <person name="Varghese N."/>
            <person name="Submissions S."/>
        </authorList>
    </citation>
    <scope>NUCLEOTIDE SEQUENCE [LARGE SCALE GENOMIC DNA]</scope>
    <source>
        <strain evidence="11">DSM 15282</strain>
    </source>
</reference>
<evidence type="ECO:0000256" key="1">
    <source>
        <dbReference type="ARBA" id="ARBA00004141"/>
    </source>
</evidence>
<evidence type="ECO:0000256" key="5">
    <source>
        <dbReference type="ARBA" id="ARBA00022989"/>
    </source>
</evidence>
<feature type="transmembrane region" description="Helical" evidence="8">
    <location>
        <begin position="127"/>
        <end position="147"/>
    </location>
</feature>
<comment type="subcellular location">
    <subcellularLocation>
        <location evidence="1">Membrane</location>
        <topology evidence="1">Multi-pass membrane protein</topology>
    </subcellularLocation>
</comment>
<evidence type="ECO:0000256" key="7">
    <source>
        <dbReference type="ARBA" id="ARBA00023136"/>
    </source>
</evidence>
<proteinExistence type="predicted"/>
<protein>
    <submittedName>
        <fullName evidence="10">Transporter, CPA2 family</fullName>
    </submittedName>
</protein>
<dbReference type="InterPro" id="IPR038770">
    <property type="entry name" value="Na+/solute_symporter_sf"/>
</dbReference>
<dbReference type="PANTHER" id="PTHR43562">
    <property type="entry name" value="NAPA-TYPE SODIUM/HYDROGEN ANTIPORTER"/>
    <property type="match status" value="1"/>
</dbReference>
<evidence type="ECO:0000256" key="3">
    <source>
        <dbReference type="ARBA" id="ARBA00022449"/>
    </source>
</evidence>
<evidence type="ECO:0000259" key="9">
    <source>
        <dbReference type="Pfam" id="PF00999"/>
    </source>
</evidence>
<evidence type="ECO:0000256" key="8">
    <source>
        <dbReference type="SAM" id="Phobius"/>
    </source>
</evidence>
<gene>
    <name evidence="10" type="ORF">SAMN04488519_10310</name>
</gene>
<feature type="transmembrane region" description="Helical" evidence="8">
    <location>
        <begin position="68"/>
        <end position="87"/>
    </location>
</feature>
<dbReference type="AlphaFoldDB" id="A0A1I5DGC3"/>
<feature type="transmembrane region" description="Helical" evidence="8">
    <location>
        <begin position="276"/>
        <end position="294"/>
    </location>
</feature>
<dbReference type="STRING" id="226506.SAMN04488519_10310"/>
<dbReference type="SUPFAM" id="SSF52402">
    <property type="entry name" value="Adenine nucleotide alpha hydrolases-like"/>
    <property type="match status" value="1"/>
</dbReference>
<feature type="transmembrane region" description="Helical" evidence="8">
    <location>
        <begin position="189"/>
        <end position="211"/>
    </location>
</feature>
<feature type="transmembrane region" description="Helical" evidence="8">
    <location>
        <begin position="44"/>
        <end position="62"/>
    </location>
</feature>
<accession>A0A1I5DGC3</accession>
<feature type="transmembrane region" description="Helical" evidence="8">
    <location>
        <begin position="247"/>
        <end position="264"/>
    </location>
</feature>
<keyword evidence="5 8" id="KW-1133">Transmembrane helix</keyword>
<keyword evidence="2" id="KW-0813">Transport</keyword>
<dbReference type="InterPro" id="IPR014729">
    <property type="entry name" value="Rossmann-like_a/b/a_fold"/>
</dbReference>
<dbReference type="Pfam" id="PF00999">
    <property type="entry name" value="Na_H_Exchanger"/>
    <property type="match status" value="1"/>
</dbReference>
<dbReference type="Gene3D" id="3.40.50.620">
    <property type="entry name" value="HUPs"/>
    <property type="match status" value="1"/>
</dbReference>
<feature type="transmembrane region" description="Helical" evidence="8">
    <location>
        <begin position="306"/>
        <end position="327"/>
    </location>
</feature>
<dbReference type="GO" id="GO:1902600">
    <property type="term" value="P:proton transmembrane transport"/>
    <property type="evidence" value="ECO:0007669"/>
    <property type="project" value="InterPro"/>
</dbReference>
<dbReference type="Gene3D" id="1.20.1530.20">
    <property type="match status" value="1"/>
</dbReference>
<name>A0A1I5DGC3_9BACT</name>
<feature type="transmembrane region" description="Helical" evidence="8">
    <location>
        <begin position="223"/>
        <end position="241"/>
    </location>
</feature>
<dbReference type="GO" id="GO:0015297">
    <property type="term" value="F:antiporter activity"/>
    <property type="evidence" value="ECO:0007669"/>
    <property type="project" value="UniProtKB-KW"/>
</dbReference>
<dbReference type="RefSeq" id="WP_245756367.1">
    <property type="nucleotide sequence ID" value="NZ_FOVW01000003.1"/>
</dbReference>